<dbReference type="UCSC" id="B0041.5">
    <property type="organism name" value="c. elegans"/>
</dbReference>
<feature type="transmembrane region" description="Helical" evidence="5">
    <location>
        <begin position="348"/>
        <end position="368"/>
    </location>
</feature>
<dbReference type="GO" id="GO:0090087">
    <property type="term" value="P:regulation of peptide transport"/>
    <property type="evidence" value="ECO:0000315"/>
    <property type="project" value="WormBase"/>
</dbReference>
<evidence type="ECO:0000256" key="5">
    <source>
        <dbReference type="SAM" id="Phobius"/>
    </source>
</evidence>
<evidence type="ECO:0000313" key="7">
    <source>
        <dbReference type="Proteomes" id="UP000001940"/>
    </source>
</evidence>
<dbReference type="OMA" id="FWCKALI"/>
<dbReference type="CTD" id="172075"/>
<name>O02057_CAEEL</name>
<dbReference type="GO" id="GO:0010883">
    <property type="term" value="P:regulation of lipid storage"/>
    <property type="evidence" value="ECO:0000315"/>
    <property type="project" value="WormBase"/>
</dbReference>
<evidence type="ECO:0000256" key="4">
    <source>
        <dbReference type="ARBA" id="ARBA00023136"/>
    </source>
</evidence>
<keyword evidence="7" id="KW-1185">Reference proteome</keyword>
<dbReference type="Bgee" id="WBGene00015009">
    <property type="expression patterns" value="Expressed in germ line (C elegans) and 4 other cell types or tissues"/>
</dbReference>
<dbReference type="FunCoup" id="O02057">
    <property type="interactions" value="2994"/>
</dbReference>
<feature type="transmembrane region" description="Helical" evidence="5">
    <location>
        <begin position="12"/>
        <end position="32"/>
    </location>
</feature>
<evidence type="ECO:0000256" key="2">
    <source>
        <dbReference type="ARBA" id="ARBA00022692"/>
    </source>
</evidence>
<dbReference type="PaxDb" id="6239-B0041.5"/>
<dbReference type="InParanoid" id="O02057"/>
<dbReference type="PANTHER" id="PTHR23051">
    <property type="entry name" value="SOLUTE CARRIER FAMILY 35, MEMBER F5"/>
    <property type="match status" value="1"/>
</dbReference>
<dbReference type="PhylomeDB" id="O02057"/>
<feature type="transmembrane region" description="Helical" evidence="5">
    <location>
        <begin position="173"/>
        <end position="193"/>
    </location>
</feature>
<dbReference type="Proteomes" id="UP000001940">
    <property type="component" value="Chromosome I"/>
</dbReference>
<proteinExistence type="predicted"/>
<dbReference type="AGR" id="WB:WBGene00015009"/>
<dbReference type="eggNOG" id="KOG2765">
    <property type="taxonomic scope" value="Eukaryota"/>
</dbReference>
<evidence type="ECO:0000313" key="8">
    <source>
        <dbReference type="WormBase" id="B0041.5a"/>
    </source>
</evidence>
<dbReference type="WormBase" id="B0041.5a">
    <property type="protein sequence ID" value="CE29527"/>
    <property type="gene ID" value="WBGene00015009"/>
</dbReference>
<dbReference type="GO" id="GO:0016020">
    <property type="term" value="C:membrane"/>
    <property type="evidence" value="ECO:0007669"/>
    <property type="project" value="UniProtKB-SubCell"/>
</dbReference>
<keyword evidence="3 5" id="KW-1133">Transmembrane helix</keyword>
<dbReference type="GeneID" id="172075"/>
<feature type="transmembrane region" description="Helical" evidence="5">
    <location>
        <begin position="199"/>
        <end position="217"/>
    </location>
</feature>
<dbReference type="EMBL" id="BX284601">
    <property type="protein sequence ID" value="CCD61250.1"/>
    <property type="molecule type" value="Genomic_DNA"/>
</dbReference>
<dbReference type="STRING" id="6239.B0041.5a.1"/>
<comment type="subcellular location">
    <subcellularLocation>
        <location evidence="1">Membrane</location>
        <topology evidence="1">Multi-pass membrane protein</topology>
    </subcellularLocation>
</comment>
<evidence type="ECO:0000256" key="3">
    <source>
        <dbReference type="ARBA" id="ARBA00022989"/>
    </source>
</evidence>
<dbReference type="PIR" id="T34032">
    <property type="entry name" value="T34032"/>
</dbReference>
<keyword evidence="4 5" id="KW-0472">Membrane</keyword>
<dbReference type="AlphaFoldDB" id="O02057"/>
<feature type="transmembrane region" description="Helical" evidence="5">
    <location>
        <begin position="281"/>
        <end position="300"/>
    </location>
</feature>
<dbReference type="PANTHER" id="PTHR23051:SF0">
    <property type="entry name" value="SOLUTE CARRIER FAMILY 35 MEMBER F5"/>
    <property type="match status" value="1"/>
</dbReference>
<feature type="transmembrane region" description="Helical" evidence="5">
    <location>
        <begin position="252"/>
        <end position="269"/>
    </location>
</feature>
<evidence type="ECO:0000256" key="1">
    <source>
        <dbReference type="ARBA" id="ARBA00004141"/>
    </source>
</evidence>
<gene>
    <name evidence="6 8" type="ORF">B0041.5</name>
    <name evidence="6" type="ORF">CELE_B0041.5</name>
</gene>
<evidence type="ECO:0000313" key="6">
    <source>
        <dbReference type="EMBL" id="CCD61250.1"/>
    </source>
</evidence>
<protein>
    <submittedName>
        <fullName evidence="6">EamA domain-containing protein</fullName>
    </submittedName>
</protein>
<dbReference type="OrthoDB" id="10041630at2759"/>
<reference evidence="6 7" key="1">
    <citation type="journal article" date="1998" name="Science">
        <title>Genome sequence of the nematode C. elegans: a platform for investigating biology.</title>
        <authorList>
            <consortium name="The C. elegans sequencing consortium"/>
            <person name="Sulson J.E."/>
            <person name="Waterston R."/>
        </authorList>
    </citation>
    <scope>NUCLEOTIDE SEQUENCE [LARGE SCALE GENOMIC DNA]</scope>
    <source>
        <strain evidence="6 7">Bristol N2</strain>
    </source>
</reference>
<dbReference type="HOGENOM" id="CLU_026578_2_1_1"/>
<keyword evidence="2 5" id="KW-0812">Transmembrane</keyword>
<organism evidence="6 7">
    <name type="scientific">Caenorhabditis elegans</name>
    <dbReference type="NCBI Taxonomy" id="6239"/>
    <lineage>
        <taxon>Eukaryota</taxon>
        <taxon>Metazoa</taxon>
        <taxon>Ecdysozoa</taxon>
        <taxon>Nematoda</taxon>
        <taxon>Chromadorea</taxon>
        <taxon>Rhabditida</taxon>
        <taxon>Rhabditina</taxon>
        <taxon>Rhabditomorpha</taxon>
        <taxon>Rhabditoidea</taxon>
        <taxon>Rhabditidae</taxon>
        <taxon>Peloderinae</taxon>
        <taxon>Caenorhabditis</taxon>
    </lineage>
</organism>
<dbReference type="ExpressionAtlas" id="O02057">
    <property type="expression patterns" value="baseline and differential"/>
</dbReference>
<feature type="transmembrane region" description="Helical" evidence="5">
    <location>
        <begin position="320"/>
        <end position="341"/>
    </location>
</feature>
<feature type="transmembrane region" description="Helical" evidence="5">
    <location>
        <begin position="52"/>
        <end position="69"/>
    </location>
</feature>
<sequence length="429" mass="47868">MSATNRESTGCLDSKTVGICLLLIVNVLWVLSSELTRFIFVDEEFRRPFFTVYVKSCTLIIYMIRYLFFEAKDDHNSYKILITENSIDSENYEISCESLALEGYESVTDVDSDVESVIVDGEKRQRKIRFAERREIRRMPASNAEDQRKARLPYRHPTIECQLYLSRHVKYTLFFFAPLWLLCSFTYQAALAFTSVSSLNLVSSSSSVFVLAFAICFPSTNNRFSAYKCLLVAINIAGVLIVSHYIPSFLGALFAQMSALAYAVYLFAFGHFEEKYGKLDINLMFGAIGVIALVLGTPTLNLLDRFGVEPLHPLPNATQFSSILFSALIGTIVADYLWLLAAGMCDSLTTCLSMTVSIPLSFLADTVIRSKAPTLAQVIASIPILVAFVGAAYAQNPSTSIRKGLSKRVRKVESLSPDNEHLMDSLSDE</sequence>
<dbReference type="RefSeq" id="NP_491418.1">
    <property type="nucleotide sequence ID" value="NM_059017.9"/>
</dbReference>
<accession>O02057</accession>
<feature type="transmembrane region" description="Helical" evidence="5">
    <location>
        <begin position="229"/>
        <end position="246"/>
    </location>
</feature>
<feature type="transmembrane region" description="Helical" evidence="5">
    <location>
        <begin position="374"/>
        <end position="394"/>
    </location>
</feature>